<keyword evidence="7" id="KW-1133">Transmembrane helix</keyword>
<dbReference type="GO" id="GO:0000160">
    <property type="term" value="P:phosphorelay signal transduction system"/>
    <property type="evidence" value="ECO:0007669"/>
    <property type="project" value="UniProtKB-KW"/>
</dbReference>
<dbReference type="InterPro" id="IPR003594">
    <property type="entry name" value="HATPase_dom"/>
</dbReference>
<protein>
    <recommendedName>
        <fullName evidence="2">histidine kinase</fullName>
        <ecNumber evidence="2">2.7.13.3</ecNumber>
    </recommendedName>
</protein>
<evidence type="ECO:0000256" key="6">
    <source>
        <dbReference type="SAM" id="MobiDB-lite"/>
    </source>
</evidence>
<dbReference type="EMBL" id="QXGL01000001">
    <property type="protein sequence ID" value="RSX54198.1"/>
    <property type="molecule type" value="Genomic_DNA"/>
</dbReference>
<evidence type="ECO:0000256" key="1">
    <source>
        <dbReference type="ARBA" id="ARBA00000085"/>
    </source>
</evidence>
<sequence>MPRLPHRWPLSITADDVVPVRTRLWCTVVMIPLAMMMCLVQVAYAASAFTNEDGDLTNPWMILGVLLALVWPFVLQKRSKHPEPVFWICALATLVFPYDPLLMLMALCSLIARRSDTRRTLRAIVVATPIAVWAQLRDALQPAGTSFWHEVFAKPGTTDTGQTPVMLVEESTIVTTAIVIALLGVGGAILIGLHIRSRARLNEADARTEAARHHAAHLQDDLANQQLADAIAAEAHDTLAHSLSLIALNASALQVEAARLAQTDLHEAGTNVDDMRRRAQTVALKADEIRRQSAGALDEAHAIIDMLRHPQQAWEQLAPSDETALTRESLDALIQDTRRAGTSLNTWIDIHQLGDLDETIGKVAYRAIQESLTNACRHAVGAPVCLEVTVNPQQGVHVHVSNPITGSESHDASAMPAASSNDTAHNARTGAGLPGVAARVRSVGGECRYGSDAQQIFHVDVVLPWHTPDNPATPSMPAGSTATVPV</sequence>
<feature type="transmembrane region" description="Helical" evidence="7">
    <location>
        <begin position="173"/>
        <end position="193"/>
    </location>
</feature>
<dbReference type="EC" id="2.7.13.3" evidence="2"/>
<comment type="caution">
    <text evidence="9">The sequence shown here is derived from an EMBL/GenBank/DDBJ whole genome shotgun (WGS) entry which is preliminary data.</text>
</comment>
<gene>
    <name evidence="9" type="ORF">D2E25_0506</name>
</gene>
<dbReference type="Proteomes" id="UP000287533">
    <property type="component" value="Unassembled WGS sequence"/>
</dbReference>
<feature type="domain" description="Histidine kinase/HSP90-like ATPase" evidence="8">
    <location>
        <begin position="365"/>
        <end position="464"/>
    </location>
</feature>
<feature type="transmembrane region" description="Helical" evidence="7">
    <location>
        <begin position="58"/>
        <end position="75"/>
    </location>
</feature>
<evidence type="ECO:0000256" key="5">
    <source>
        <dbReference type="ARBA" id="ARBA00023012"/>
    </source>
</evidence>
<evidence type="ECO:0000256" key="3">
    <source>
        <dbReference type="ARBA" id="ARBA00022679"/>
    </source>
</evidence>
<reference evidence="9 10" key="1">
    <citation type="submission" date="2018-09" db="EMBL/GenBank/DDBJ databases">
        <title>Characterization of the phylogenetic diversity of five novel species belonging to the genus Bifidobacterium.</title>
        <authorList>
            <person name="Lugli G.A."/>
            <person name="Duranti S."/>
            <person name="Milani C."/>
        </authorList>
    </citation>
    <scope>NUCLEOTIDE SEQUENCE [LARGE SCALE GENOMIC DNA]</scope>
    <source>
        <strain evidence="9 10">2034B</strain>
    </source>
</reference>
<dbReference type="Gene3D" id="3.30.565.10">
    <property type="entry name" value="Histidine kinase-like ATPase, C-terminal domain"/>
    <property type="match status" value="1"/>
</dbReference>
<feature type="region of interest" description="Disordered" evidence="6">
    <location>
        <begin position="406"/>
        <end position="430"/>
    </location>
</feature>
<dbReference type="AlphaFoldDB" id="A0A430FMZ4"/>
<dbReference type="InterPro" id="IPR050482">
    <property type="entry name" value="Sensor_HK_TwoCompSys"/>
</dbReference>
<dbReference type="PANTHER" id="PTHR24421">
    <property type="entry name" value="NITRATE/NITRITE SENSOR PROTEIN NARX-RELATED"/>
    <property type="match status" value="1"/>
</dbReference>
<keyword evidence="10" id="KW-1185">Reference proteome</keyword>
<organism evidence="9 10">
    <name type="scientific">Bifidobacterium goeldii</name>
    <dbReference type="NCBI Taxonomy" id="2306975"/>
    <lineage>
        <taxon>Bacteria</taxon>
        <taxon>Bacillati</taxon>
        <taxon>Actinomycetota</taxon>
        <taxon>Actinomycetes</taxon>
        <taxon>Bifidobacteriales</taxon>
        <taxon>Bifidobacteriaceae</taxon>
        <taxon>Bifidobacterium</taxon>
    </lineage>
</organism>
<proteinExistence type="predicted"/>
<evidence type="ECO:0000256" key="2">
    <source>
        <dbReference type="ARBA" id="ARBA00012438"/>
    </source>
</evidence>
<keyword evidence="4 9" id="KW-0418">Kinase</keyword>
<evidence type="ECO:0000313" key="10">
    <source>
        <dbReference type="Proteomes" id="UP000287533"/>
    </source>
</evidence>
<comment type="catalytic activity">
    <reaction evidence="1">
        <text>ATP + protein L-histidine = ADP + protein N-phospho-L-histidine.</text>
        <dbReference type="EC" id="2.7.13.3"/>
    </reaction>
</comment>
<evidence type="ECO:0000256" key="4">
    <source>
        <dbReference type="ARBA" id="ARBA00022777"/>
    </source>
</evidence>
<keyword evidence="7" id="KW-0812">Transmembrane</keyword>
<dbReference type="InterPro" id="IPR036890">
    <property type="entry name" value="HATPase_C_sf"/>
</dbReference>
<dbReference type="Pfam" id="PF02518">
    <property type="entry name" value="HATPase_c"/>
    <property type="match status" value="1"/>
</dbReference>
<feature type="transmembrane region" description="Helical" evidence="7">
    <location>
        <begin position="87"/>
        <end position="112"/>
    </location>
</feature>
<evidence type="ECO:0000259" key="8">
    <source>
        <dbReference type="Pfam" id="PF02518"/>
    </source>
</evidence>
<keyword evidence="7" id="KW-0472">Membrane</keyword>
<evidence type="ECO:0000313" key="9">
    <source>
        <dbReference type="EMBL" id="RSX54198.1"/>
    </source>
</evidence>
<keyword evidence="3" id="KW-0808">Transferase</keyword>
<evidence type="ECO:0000256" key="7">
    <source>
        <dbReference type="SAM" id="Phobius"/>
    </source>
</evidence>
<name>A0A430FMZ4_9BIFI</name>
<keyword evidence="5" id="KW-0902">Two-component regulatory system</keyword>
<dbReference type="PANTHER" id="PTHR24421:SF10">
    <property type="entry name" value="NITRATE_NITRITE SENSOR PROTEIN NARQ"/>
    <property type="match status" value="1"/>
</dbReference>
<feature type="transmembrane region" description="Helical" evidence="7">
    <location>
        <begin position="24"/>
        <end position="46"/>
    </location>
</feature>
<dbReference type="GO" id="GO:0004673">
    <property type="term" value="F:protein histidine kinase activity"/>
    <property type="evidence" value="ECO:0007669"/>
    <property type="project" value="UniProtKB-EC"/>
</dbReference>
<accession>A0A430FMZ4</accession>
<dbReference type="SUPFAM" id="SSF55874">
    <property type="entry name" value="ATPase domain of HSP90 chaperone/DNA topoisomerase II/histidine kinase"/>
    <property type="match status" value="1"/>
</dbReference>